<dbReference type="GO" id="GO:0005975">
    <property type="term" value="P:carbohydrate metabolic process"/>
    <property type="evidence" value="ECO:0007669"/>
    <property type="project" value="InterPro"/>
</dbReference>
<dbReference type="RefSeq" id="WP_066317084.1">
    <property type="nucleotide sequence ID" value="NZ_LQRT01000035.1"/>
</dbReference>
<dbReference type="Pfam" id="PF07470">
    <property type="entry name" value="Glyco_hydro_88"/>
    <property type="match status" value="1"/>
</dbReference>
<dbReference type="EMBL" id="LQRT01000035">
    <property type="protein sequence ID" value="KZS39204.1"/>
    <property type="molecule type" value="Genomic_DNA"/>
</dbReference>
<accession>A0A162CLX1</accession>
<dbReference type="Proteomes" id="UP000076715">
    <property type="component" value="Unassembled WGS sequence"/>
</dbReference>
<evidence type="ECO:0000256" key="1">
    <source>
        <dbReference type="ARBA" id="ARBA00022801"/>
    </source>
</evidence>
<dbReference type="OrthoDB" id="258246at2"/>
<evidence type="ECO:0000313" key="3">
    <source>
        <dbReference type="Proteomes" id="UP000076715"/>
    </source>
</evidence>
<sequence length="374" mass="43071">MKNGMLNFTTKTFAIFFVFLFVVSNLMAQSIYERPQIKEFIDRVNTYQLNHPWKEYDDNWIRGTYYAGVMACYFATGDTAYLEQTDKLCTSLKWKVPTLPPVHPASGANLLTVGQSMIQSYMAKPEKSKIRGIIDHLDNPNFRNPKGNPHQWYYENGTRYVDALFTGPPTLAMLYNVTGDQKYSDWMDAMFWDVYGKLYNTDTNLFYRDKRFFPSNKKGKRIVWSRGNGWAMAGIARILEYLPMDHGNYKRYESVLKSMAAALKECQAKEGFWYPNLANPDHAPFKETSGTSFFIYGIAYGINNDILNKDEYLPVVKKAWKSVTDEISKEGKVQWGQLVGDQPVNLSKDDSHEYVTGTFLLAASEMYKMNLKGK</sequence>
<dbReference type="InterPro" id="IPR010905">
    <property type="entry name" value="Glyco_hydro_88"/>
</dbReference>
<evidence type="ECO:0008006" key="4">
    <source>
        <dbReference type="Google" id="ProtNLM"/>
    </source>
</evidence>
<organism evidence="2 3">
    <name type="scientific">Aquimarina aggregata</name>
    <dbReference type="NCBI Taxonomy" id="1642818"/>
    <lineage>
        <taxon>Bacteria</taxon>
        <taxon>Pseudomonadati</taxon>
        <taxon>Bacteroidota</taxon>
        <taxon>Flavobacteriia</taxon>
        <taxon>Flavobacteriales</taxon>
        <taxon>Flavobacteriaceae</taxon>
        <taxon>Aquimarina</taxon>
    </lineage>
</organism>
<dbReference type="InterPro" id="IPR008928">
    <property type="entry name" value="6-hairpin_glycosidase_sf"/>
</dbReference>
<protein>
    <recommendedName>
        <fullName evidence="4">Glycosyl hydrolase family 88</fullName>
    </recommendedName>
</protein>
<gene>
    <name evidence="2" type="ORF">AWE51_11660</name>
</gene>
<dbReference type="InterPro" id="IPR012341">
    <property type="entry name" value="6hp_glycosidase-like_sf"/>
</dbReference>
<dbReference type="STRING" id="1642818.AWE51_11660"/>
<proteinExistence type="predicted"/>
<dbReference type="PANTHER" id="PTHR33886">
    <property type="entry name" value="UNSATURATED RHAMNOGALACTURONAN HYDROLASE (EUROFUNG)"/>
    <property type="match status" value="1"/>
</dbReference>
<dbReference type="SUPFAM" id="SSF48208">
    <property type="entry name" value="Six-hairpin glycosidases"/>
    <property type="match status" value="1"/>
</dbReference>
<dbReference type="InterPro" id="IPR052043">
    <property type="entry name" value="PolySaccharide_Degr_Enz"/>
</dbReference>
<keyword evidence="1" id="KW-0378">Hydrolase</keyword>
<name>A0A162CLX1_9FLAO</name>
<reference evidence="2 3" key="1">
    <citation type="submission" date="2016-01" db="EMBL/GenBank/DDBJ databases">
        <title>The draft genome sequence of Aquimarina sp. RZW4-3-2.</title>
        <authorList>
            <person name="Wang Y."/>
        </authorList>
    </citation>
    <scope>NUCLEOTIDE SEQUENCE [LARGE SCALE GENOMIC DNA]</scope>
    <source>
        <strain evidence="2 3">RZW4-3-2</strain>
    </source>
</reference>
<comment type="caution">
    <text evidence="2">The sequence shown here is derived from an EMBL/GenBank/DDBJ whole genome shotgun (WGS) entry which is preliminary data.</text>
</comment>
<dbReference type="AlphaFoldDB" id="A0A162CLX1"/>
<evidence type="ECO:0000313" key="2">
    <source>
        <dbReference type="EMBL" id="KZS39204.1"/>
    </source>
</evidence>
<keyword evidence="3" id="KW-1185">Reference proteome</keyword>
<dbReference type="GO" id="GO:0016787">
    <property type="term" value="F:hydrolase activity"/>
    <property type="evidence" value="ECO:0007669"/>
    <property type="project" value="UniProtKB-KW"/>
</dbReference>
<dbReference type="Gene3D" id="1.50.10.10">
    <property type="match status" value="1"/>
</dbReference>
<dbReference type="PANTHER" id="PTHR33886:SF8">
    <property type="entry name" value="UNSATURATED RHAMNOGALACTURONAN HYDROLASE (EUROFUNG)"/>
    <property type="match status" value="1"/>
</dbReference>